<evidence type="ECO:0000256" key="2">
    <source>
        <dbReference type="SAM" id="SignalP"/>
    </source>
</evidence>
<keyword evidence="4" id="KW-1185">Reference proteome</keyword>
<dbReference type="EMBL" id="PDUG01000003">
    <property type="protein sequence ID" value="PIC41129.1"/>
    <property type="molecule type" value="Genomic_DNA"/>
</dbReference>
<comment type="caution">
    <text evidence="3">The sequence shown here is derived from an EMBL/GenBank/DDBJ whole genome shotgun (WGS) entry which is preliminary data.</text>
</comment>
<gene>
    <name evidence="3" type="primary">Cnig_chr_III.g8654</name>
    <name evidence="3" type="ORF">B9Z55_008654</name>
</gene>
<feature type="compositionally biased region" description="Basic and acidic residues" evidence="1">
    <location>
        <begin position="118"/>
        <end position="136"/>
    </location>
</feature>
<evidence type="ECO:0000256" key="1">
    <source>
        <dbReference type="SAM" id="MobiDB-lite"/>
    </source>
</evidence>
<feature type="chain" id="PRO_5013835230" evidence="2">
    <location>
        <begin position="23"/>
        <end position="167"/>
    </location>
</feature>
<feature type="region of interest" description="Disordered" evidence="1">
    <location>
        <begin position="26"/>
        <end position="167"/>
    </location>
</feature>
<accession>A0A2G5UNP3</accession>
<dbReference type="AlphaFoldDB" id="A0A2G5UNP3"/>
<reference evidence="4" key="1">
    <citation type="submission" date="2017-10" db="EMBL/GenBank/DDBJ databases">
        <title>Rapid genome shrinkage in a self-fertile nematode reveals novel sperm competition proteins.</title>
        <authorList>
            <person name="Yin D."/>
            <person name="Schwarz E.M."/>
            <person name="Thomas C.G."/>
            <person name="Felde R.L."/>
            <person name="Korf I.F."/>
            <person name="Cutter A.D."/>
            <person name="Schartner C.M."/>
            <person name="Ralston E.J."/>
            <person name="Meyer B.J."/>
            <person name="Haag E.S."/>
        </authorList>
    </citation>
    <scope>NUCLEOTIDE SEQUENCE [LARGE SCALE GENOMIC DNA]</scope>
    <source>
        <strain evidence="4">JU1422</strain>
    </source>
</reference>
<feature type="compositionally biased region" description="Basic and acidic residues" evidence="1">
    <location>
        <begin position="93"/>
        <end position="107"/>
    </location>
</feature>
<organism evidence="3 4">
    <name type="scientific">Caenorhabditis nigoni</name>
    <dbReference type="NCBI Taxonomy" id="1611254"/>
    <lineage>
        <taxon>Eukaryota</taxon>
        <taxon>Metazoa</taxon>
        <taxon>Ecdysozoa</taxon>
        <taxon>Nematoda</taxon>
        <taxon>Chromadorea</taxon>
        <taxon>Rhabditida</taxon>
        <taxon>Rhabditina</taxon>
        <taxon>Rhabditomorpha</taxon>
        <taxon>Rhabditoidea</taxon>
        <taxon>Rhabditidae</taxon>
        <taxon>Peloderinae</taxon>
        <taxon>Caenorhabditis</taxon>
    </lineage>
</organism>
<evidence type="ECO:0000313" key="4">
    <source>
        <dbReference type="Proteomes" id="UP000230233"/>
    </source>
</evidence>
<name>A0A2G5UNP3_9PELO</name>
<keyword evidence="2" id="KW-0732">Signal</keyword>
<dbReference type="OrthoDB" id="5894124at2759"/>
<feature type="signal peptide" evidence="2">
    <location>
        <begin position="1"/>
        <end position="22"/>
    </location>
</feature>
<feature type="compositionally biased region" description="Basic and acidic residues" evidence="1">
    <location>
        <begin position="69"/>
        <end position="84"/>
    </location>
</feature>
<evidence type="ECO:0000313" key="3">
    <source>
        <dbReference type="EMBL" id="PIC41129.1"/>
    </source>
</evidence>
<dbReference type="Proteomes" id="UP000230233">
    <property type="component" value="Chromosome III"/>
</dbReference>
<feature type="compositionally biased region" description="Basic residues" evidence="1">
    <location>
        <begin position="37"/>
        <end position="46"/>
    </location>
</feature>
<protein>
    <submittedName>
        <fullName evidence="3">Uncharacterized protein</fullName>
    </submittedName>
</protein>
<sequence>MNLISICTISITLLSLIPLIFCKPKENFRGEHPNTLRQRRRRRKEQKLKENTPPTPTPPATQKPATPETKSEKAEKKEKEEKSVEPTQSDPDPEPKSLIKKSKEFSGKNKQKMQGSRESGRKLKSREPVTAKEKSMMKTTQKKNGPRSEYMEDQNEDETMIGVKSIE</sequence>
<proteinExistence type="predicted"/>